<reference evidence="2 3" key="1">
    <citation type="submission" date="2020-04" db="EMBL/GenBank/DDBJ databases">
        <authorList>
            <person name="Abaymova A."/>
            <person name="Teymurazov M."/>
            <person name="Tazyna O."/>
            <person name="Chatushin Y."/>
            <person name="Svetoch E."/>
            <person name="Pereligyn V."/>
            <person name="Pohylenko V."/>
            <person name="Platonov M."/>
            <person name="Kartsev N."/>
            <person name="Skryabin Y."/>
            <person name="Sizova A."/>
            <person name="Solomentsev V."/>
            <person name="Kislichkina A."/>
            <person name="Bogun A."/>
        </authorList>
    </citation>
    <scope>NUCLEOTIDE SEQUENCE [LARGE SCALE GENOMIC DNA]</scope>
    <source>
        <strain evidence="3">SCPM-O-B-8398 (E28)</strain>
    </source>
</reference>
<dbReference type="RefSeq" id="WP_169058544.1">
    <property type="nucleotide sequence ID" value="NZ_JABCAG010000017.1"/>
</dbReference>
<dbReference type="InterPro" id="IPR035069">
    <property type="entry name" value="TTHA1013/TTHA0281-like"/>
</dbReference>
<dbReference type="EMBL" id="JABCAG010000017">
    <property type="protein sequence ID" value="NMP58247.1"/>
    <property type="molecule type" value="Genomic_DNA"/>
</dbReference>
<evidence type="ECO:0000313" key="2">
    <source>
        <dbReference type="EMBL" id="NMP58247.1"/>
    </source>
</evidence>
<organism evidence="2 3">
    <name type="scientific">Enterococcus mundtii</name>
    <dbReference type="NCBI Taxonomy" id="53346"/>
    <lineage>
        <taxon>Bacteria</taxon>
        <taxon>Bacillati</taxon>
        <taxon>Bacillota</taxon>
        <taxon>Bacilli</taxon>
        <taxon>Lactobacillales</taxon>
        <taxon>Enterococcaceae</taxon>
        <taxon>Enterococcus</taxon>
    </lineage>
</organism>
<dbReference type="SUPFAM" id="SSF143100">
    <property type="entry name" value="TTHA1013/TTHA0281-like"/>
    <property type="match status" value="1"/>
</dbReference>
<sequence length="128" mass="14297">MKKVYPAIFEKDPVGYGIYFPDIEGAVTQSKDIIEGLEVASDALGIMIGDLVDNNKPLPKPTNINDLSIDSEREFATLISVDLNDYLKDVQLDKKTMKIPHWLNVRATNEGINFSKTMSEALVQKLNI</sequence>
<dbReference type="InterPro" id="IPR031807">
    <property type="entry name" value="HicB-like"/>
</dbReference>
<proteinExistence type="predicted"/>
<comment type="caution">
    <text evidence="2">The sequence shown here is derived from an EMBL/GenBank/DDBJ whole genome shotgun (WGS) entry which is preliminary data.</text>
</comment>
<evidence type="ECO:0000259" key="1">
    <source>
        <dbReference type="Pfam" id="PF15919"/>
    </source>
</evidence>
<protein>
    <submittedName>
        <fullName evidence="2">Type II toxin-antitoxin system HicB family antitoxin</fullName>
    </submittedName>
</protein>
<dbReference type="Gene3D" id="3.30.160.250">
    <property type="match status" value="1"/>
</dbReference>
<dbReference type="AlphaFoldDB" id="A0A848MR78"/>
<dbReference type="Proteomes" id="UP000557857">
    <property type="component" value="Unassembled WGS sequence"/>
</dbReference>
<gene>
    <name evidence="2" type="ORF">HI921_07180</name>
</gene>
<dbReference type="Pfam" id="PF15919">
    <property type="entry name" value="HicB_lk_antitox"/>
    <property type="match status" value="1"/>
</dbReference>
<accession>A0A848MR78</accession>
<evidence type="ECO:0000313" key="3">
    <source>
        <dbReference type="Proteomes" id="UP000557857"/>
    </source>
</evidence>
<name>A0A848MR78_ENTMU</name>
<feature type="domain" description="HicB-like antitoxin of toxin-antitoxin system" evidence="1">
    <location>
        <begin position="5"/>
        <end position="88"/>
    </location>
</feature>